<reference evidence="1" key="1">
    <citation type="submission" date="2021-08" db="EMBL/GenBank/DDBJ databases">
        <title>The first chromosome-level gecko genome reveals the dynamic sex chromosomes of Neotropical dwarf geckos (Sphaerodactylidae: Sphaerodactylus).</title>
        <authorList>
            <person name="Pinto B.J."/>
            <person name="Keating S.E."/>
            <person name="Gamble T."/>
        </authorList>
    </citation>
    <scope>NUCLEOTIDE SEQUENCE</scope>
    <source>
        <strain evidence="1">TG3544</strain>
    </source>
</reference>
<proteinExistence type="predicted"/>
<dbReference type="EMBL" id="CM037619">
    <property type="protein sequence ID" value="KAH8008411.1"/>
    <property type="molecule type" value="Genomic_DNA"/>
</dbReference>
<keyword evidence="2" id="KW-1185">Reference proteome</keyword>
<evidence type="ECO:0000313" key="2">
    <source>
        <dbReference type="Proteomes" id="UP000827872"/>
    </source>
</evidence>
<protein>
    <submittedName>
        <fullName evidence="1">Uncharacterized protein</fullName>
    </submittedName>
</protein>
<gene>
    <name evidence="1" type="ORF">K3G42_029492</name>
</gene>
<evidence type="ECO:0000313" key="1">
    <source>
        <dbReference type="EMBL" id="KAH8008411.1"/>
    </source>
</evidence>
<comment type="caution">
    <text evidence="1">The sequence shown here is derived from an EMBL/GenBank/DDBJ whole genome shotgun (WGS) entry which is preliminary data.</text>
</comment>
<dbReference type="Proteomes" id="UP000827872">
    <property type="component" value="Linkage Group LG06"/>
</dbReference>
<sequence length="268" mass="29411">MEDLKGFAMETLEELAQFMPSAHQSGLGSPRFSIAHCLPQNPMLGCYPGTFPSPADIPAYPQENFRNGVTHGEWYSGTSEGPYPSISRYMGPLGFSVPGADCLGYLSDMARSSPFLVANTSKRKRRVLFSRSQVHELEKRFELQKYLTALEREHLASVTHLTPNQVKIWFQNHRYKMKKQAKQQDSKAVAGQEAHQPCDSSVAAQQDGYGFGGSRVEEKSSMGAPYQLPGLMQSSLVSQSLSLSPVSSASSQPGIKTSEGGLVFGKPW</sequence>
<organism evidence="1 2">
    <name type="scientific">Sphaerodactylus townsendi</name>
    <dbReference type="NCBI Taxonomy" id="933632"/>
    <lineage>
        <taxon>Eukaryota</taxon>
        <taxon>Metazoa</taxon>
        <taxon>Chordata</taxon>
        <taxon>Craniata</taxon>
        <taxon>Vertebrata</taxon>
        <taxon>Euteleostomi</taxon>
        <taxon>Lepidosauria</taxon>
        <taxon>Squamata</taxon>
        <taxon>Bifurcata</taxon>
        <taxon>Gekkota</taxon>
        <taxon>Sphaerodactylidae</taxon>
        <taxon>Sphaerodactylus</taxon>
    </lineage>
</organism>
<name>A0ACB8FSL8_9SAUR</name>
<accession>A0ACB8FSL8</accession>